<dbReference type="FunFam" id="3.30.1310.10:FF:000001">
    <property type="entry name" value="Nucleoid-associated protein YbaB"/>
    <property type="match status" value="1"/>
</dbReference>
<feature type="coiled-coil region" evidence="5">
    <location>
        <begin position="7"/>
        <end position="34"/>
    </location>
</feature>
<dbReference type="InterPro" id="IPR004401">
    <property type="entry name" value="YbaB/EbfC"/>
</dbReference>
<dbReference type="SUPFAM" id="SSF82607">
    <property type="entry name" value="YbaB-like"/>
    <property type="match status" value="1"/>
</dbReference>
<comment type="similarity">
    <text evidence="4">Belongs to the YbaB/EbfC family.</text>
</comment>
<dbReference type="GO" id="GO:0003677">
    <property type="term" value="F:DNA binding"/>
    <property type="evidence" value="ECO:0007669"/>
    <property type="project" value="UniProtKB-UniRule"/>
</dbReference>
<reference evidence="6" key="1">
    <citation type="journal article" date="2021" name="PeerJ">
        <title>Extensive microbial diversity within the chicken gut microbiome revealed by metagenomics and culture.</title>
        <authorList>
            <person name="Gilroy R."/>
            <person name="Ravi A."/>
            <person name="Getino M."/>
            <person name="Pursley I."/>
            <person name="Horton D.L."/>
            <person name="Alikhan N.F."/>
            <person name="Baker D."/>
            <person name="Gharbi K."/>
            <person name="Hall N."/>
            <person name="Watson M."/>
            <person name="Adriaenssens E.M."/>
            <person name="Foster-Nyarko E."/>
            <person name="Jarju S."/>
            <person name="Secka A."/>
            <person name="Antonio M."/>
            <person name="Oren A."/>
            <person name="Chaudhuri R.R."/>
            <person name="La Ragione R."/>
            <person name="Hildebrand F."/>
            <person name="Pallen M.J."/>
        </authorList>
    </citation>
    <scope>NUCLEOTIDE SEQUENCE</scope>
    <source>
        <strain evidence="6">687</strain>
    </source>
</reference>
<keyword evidence="2 4" id="KW-0963">Cytoplasm</keyword>
<dbReference type="GO" id="GO:0043590">
    <property type="term" value="C:bacterial nucleoid"/>
    <property type="evidence" value="ECO:0007669"/>
    <property type="project" value="UniProtKB-UniRule"/>
</dbReference>
<dbReference type="HAMAP" id="MF_00274">
    <property type="entry name" value="DNA_YbaB_EbfC"/>
    <property type="match status" value="1"/>
</dbReference>
<comment type="subunit">
    <text evidence="1 4">Homodimer.</text>
</comment>
<dbReference type="GO" id="GO:0005829">
    <property type="term" value="C:cytosol"/>
    <property type="evidence" value="ECO:0007669"/>
    <property type="project" value="TreeGrafter"/>
</dbReference>
<evidence type="ECO:0000313" key="7">
    <source>
        <dbReference type="Proteomes" id="UP000824150"/>
    </source>
</evidence>
<protein>
    <recommendedName>
        <fullName evidence="4">Nucleoid-associated protein IAA31_07515</fullName>
    </recommendedName>
</protein>
<sequence>MFNMGNMNNLMKQAQAMQARMEKVQEEIAVHEVVGESGAGLVKITMTCSHEVKRVTIDDSIYGDDKEMCEDLLAAAFNDAHRRAEEFSKEKMAEVTAGIKLPPGVKLPF</sequence>
<evidence type="ECO:0000256" key="5">
    <source>
        <dbReference type="SAM" id="Coils"/>
    </source>
</evidence>
<dbReference type="PANTHER" id="PTHR33449:SF1">
    <property type="entry name" value="NUCLEOID-ASSOCIATED PROTEIN YBAB"/>
    <property type="match status" value="1"/>
</dbReference>
<evidence type="ECO:0000313" key="6">
    <source>
        <dbReference type="EMBL" id="MBU3827321.1"/>
    </source>
</evidence>
<comment type="subcellular location">
    <subcellularLocation>
        <location evidence="4">Cytoplasm</location>
        <location evidence="4">Nucleoid</location>
    </subcellularLocation>
</comment>
<accession>A0A9E2KNW9</accession>
<dbReference type="PIRSF" id="PIRSF004555">
    <property type="entry name" value="UCP004555"/>
    <property type="match status" value="1"/>
</dbReference>
<dbReference type="EMBL" id="JAHLFG010000082">
    <property type="protein sequence ID" value="MBU3827321.1"/>
    <property type="molecule type" value="Genomic_DNA"/>
</dbReference>
<comment type="caution">
    <text evidence="6">The sequence shown here is derived from an EMBL/GenBank/DDBJ whole genome shotgun (WGS) entry which is preliminary data.</text>
</comment>
<proteinExistence type="inferred from homology"/>
<keyword evidence="3 4" id="KW-0238">DNA-binding</keyword>
<evidence type="ECO:0000256" key="1">
    <source>
        <dbReference type="ARBA" id="ARBA00011738"/>
    </source>
</evidence>
<dbReference type="AlphaFoldDB" id="A0A9E2KNW9"/>
<dbReference type="Pfam" id="PF02575">
    <property type="entry name" value="YbaB_DNA_bd"/>
    <property type="match status" value="1"/>
</dbReference>
<evidence type="ECO:0000256" key="2">
    <source>
        <dbReference type="ARBA" id="ARBA00022490"/>
    </source>
</evidence>
<evidence type="ECO:0000256" key="3">
    <source>
        <dbReference type="ARBA" id="ARBA00023125"/>
    </source>
</evidence>
<organism evidence="6 7">
    <name type="scientific">Candidatus Anaerobiospirillum merdipullorum</name>
    <dbReference type="NCBI Taxonomy" id="2838450"/>
    <lineage>
        <taxon>Bacteria</taxon>
        <taxon>Pseudomonadati</taxon>
        <taxon>Pseudomonadota</taxon>
        <taxon>Gammaproteobacteria</taxon>
        <taxon>Aeromonadales</taxon>
        <taxon>Succinivibrionaceae</taxon>
        <taxon>Anaerobiospirillum</taxon>
    </lineage>
</organism>
<evidence type="ECO:0000256" key="4">
    <source>
        <dbReference type="HAMAP-Rule" id="MF_00274"/>
    </source>
</evidence>
<reference evidence="6" key="2">
    <citation type="submission" date="2021-04" db="EMBL/GenBank/DDBJ databases">
        <authorList>
            <person name="Gilroy R."/>
        </authorList>
    </citation>
    <scope>NUCLEOTIDE SEQUENCE</scope>
    <source>
        <strain evidence="6">687</strain>
    </source>
</reference>
<dbReference type="Gene3D" id="3.30.1310.10">
    <property type="entry name" value="Nucleoid-associated protein YbaB-like domain"/>
    <property type="match status" value="1"/>
</dbReference>
<dbReference type="Proteomes" id="UP000824150">
    <property type="component" value="Unassembled WGS sequence"/>
</dbReference>
<dbReference type="NCBIfam" id="TIGR00103">
    <property type="entry name" value="DNA_YbaB_EbfC"/>
    <property type="match status" value="1"/>
</dbReference>
<name>A0A9E2KNW9_9GAMM</name>
<gene>
    <name evidence="6" type="ORF">IAA31_07515</name>
</gene>
<dbReference type="PANTHER" id="PTHR33449">
    <property type="entry name" value="NUCLEOID-ASSOCIATED PROTEIN YBAB"/>
    <property type="match status" value="1"/>
</dbReference>
<comment type="function">
    <text evidence="4">Binds to DNA and alters its conformation. May be involved in regulation of gene expression, nucleoid organization and DNA protection.</text>
</comment>
<keyword evidence="5" id="KW-0175">Coiled coil</keyword>
<dbReference type="InterPro" id="IPR036894">
    <property type="entry name" value="YbaB-like_sf"/>
</dbReference>